<dbReference type="PROSITE" id="PS51462">
    <property type="entry name" value="NUDIX"/>
    <property type="match status" value="1"/>
</dbReference>
<dbReference type="InterPro" id="IPR020084">
    <property type="entry name" value="NUDIX_hydrolase_CS"/>
</dbReference>
<proteinExistence type="predicted"/>
<keyword evidence="4" id="KW-0460">Magnesium</keyword>
<dbReference type="GO" id="GO:0005829">
    <property type="term" value="C:cytosol"/>
    <property type="evidence" value="ECO:0007669"/>
    <property type="project" value="TreeGrafter"/>
</dbReference>
<organism evidence="7 8">
    <name type="scientific">Candidatus Collierbacteria bacterium GW2011_GWB2_44_22</name>
    <dbReference type="NCBI Taxonomy" id="1618387"/>
    <lineage>
        <taxon>Bacteria</taxon>
        <taxon>Candidatus Collieribacteriota</taxon>
    </lineage>
</organism>
<feature type="binding site" evidence="4">
    <location>
        <position position="157"/>
    </location>
    <ligand>
        <name>Mg(2+)</name>
        <dbReference type="ChEBI" id="CHEBI:18420"/>
        <label>1</label>
    </ligand>
</feature>
<dbReference type="AlphaFoldDB" id="A0A0G1KUV4"/>
<evidence type="ECO:0000256" key="2">
    <source>
        <dbReference type="ARBA" id="ARBA00011738"/>
    </source>
</evidence>
<evidence type="ECO:0000256" key="5">
    <source>
        <dbReference type="PIRSR" id="PIRSR604385-3"/>
    </source>
</evidence>
<dbReference type="STRING" id="1618387.UW44_C0009G0033"/>
<sequence length="196" mass="22113">MKRLTYLRSKHTDKMVAAFGKGGWIRFLLRTITHENFDGGETSYDFPWAVLDRGDSVAILLHDIVKDQVVMVQQFRPAILRTIFEIVAGTLKPGEDHEACVRREVFEEVGLEVGEVRLISRFFVSPGATSERIFLYYAPVSSLGVDGLVGGLKDEGENIQKNVMSVDEALEMIRVGEIDDAKTILALLWLKDQRKK</sequence>
<evidence type="ECO:0000313" key="8">
    <source>
        <dbReference type="Proteomes" id="UP000034006"/>
    </source>
</evidence>
<feature type="binding site" evidence="4">
    <location>
        <position position="108"/>
    </location>
    <ligand>
        <name>Mg(2+)</name>
        <dbReference type="ChEBI" id="CHEBI:18420"/>
        <label>1</label>
    </ligand>
</feature>
<dbReference type="NCBIfam" id="TIGR00052">
    <property type="entry name" value="nudix-type nucleoside diphosphatase, YffH/AdpP family"/>
    <property type="match status" value="1"/>
</dbReference>
<dbReference type="SUPFAM" id="SSF55811">
    <property type="entry name" value="Nudix"/>
    <property type="match status" value="1"/>
</dbReference>
<dbReference type="GO" id="GO:0046872">
    <property type="term" value="F:metal ion binding"/>
    <property type="evidence" value="ECO:0007669"/>
    <property type="project" value="UniProtKB-KW"/>
</dbReference>
<accession>A0A0G1KUV4</accession>
<evidence type="ECO:0000256" key="3">
    <source>
        <dbReference type="ARBA" id="ARBA00022801"/>
    </source>
</evidence>
<dbReference type="GO" id="GO:0019144">
    <property type="term" value="F:ADP-sugar diphosphatase activity"/>
    <property type="evidence" value="ECO:0007669"/>
    <property type="project" value="TreeGrafter"/>
</dbReference>
<comment type="cofactor">
    <cofactor evidence="1 4">
        <name>Mg(2+)</name>
        <dbReference type="ChEBI" id="CHEBI:18420"/>
    </cofactor>
</comment>
<evidence type="ECO:0000259" key="6">
    <source>
        <dbReference type="PROSITE" id="PS51462"/>
    </source>
</evidence>
<protein>
    <submittedName>
        <fullName evidence="7">ADP-ribose pyrophosphatase</fullName>
    </submittedName>
</protein>
<dbReference type="GO" id="GO:0019693">
    <property type="term" value="P:ribose phosphate metabolic process"/>
    <property type="evidence" value="ECO:0007669"/>
    <property type="project" value="TreeGrafter"/>
</dbReference>
<evidence type="ECO:0000256" key="4">
    <source>
        <dbReference type="PIRSR" id="PIRSR604385-2"/>
    </source>
</evidence>
<dbReference type="PANTHER" id="PTHR11839:SF18">
    <property type="entry name" value="NUDIX HYDROLASE DOMAIN-CONTAINING PROTEIN"/>
    <property type="match status" value="1"/>
</dbReference>
<dbReference type="InterPro" id="IPR004385">
    <property type="entry name" value="NDP_pyrophosphatase"/>
</dbReference>
<feature type="domain" description="Nudix hydrolase" evidence="6">
    <location>
        <begin position="52"/>
        <end position="186"/>
    </location>
</feature>
<keyword evidence="4" id="KW-0479">Metal-binding</keyword>
<dbReference type="InterPro" id="IPR015797">
    <property type="entry name" value="NUDIX_hydrolase-like_dom_sf"/>
</dbReference>
<dbReference type="InterPro" id="IPR000086">
    <property type="entry name" value="NUDIX_hydrolase_dom"/>
</dbReference>
<feature type="binding site" evidence="4">
    <location>
        <position position="104"/>
    </location>
    <ligand>
        <name>Mg(2+)</name>
        <dbReference type="ChEBI" id="CHEBI:18420"/>
        <label>2</label>
    </ligand>
</feature>
<dbReference type="EMBL" id="LCIH01000009">
    <property type="protein sequence ID" value="KKT51669.1"/>
    <property type="molecule type" value="Genomic_DNA"/>
</dbReference>
<dbReference type="Pfam" id="PF00293">
    <property type="entry name" value="NUDIX"/>
    <property type="match status" value="1"/>
</dbReference>
<reference evidence="7 8" key="1">
    <citation type="journal article" date="2015" name="Nature">
        <title>rRNA introns, odd ribosomes, and small enigmatic genomes across a large radiation of phyla.</title>
        <authorList>
            <person name="Brown C.T."/>
            <person name="Hug L.A."/>
            <person name="Thomas B.C."/>
            <person name="Sharon I."/>
            <person name="Castelle C.J."/>
            <person name="Singh A."/>
            <person name="Wilkins M.J."/>
            <person name="Williams K.H."/>
            <person name="Banfield J.F."/>
        </authorList>
    </citation>
    <scope>NUCLEOTIDE SEQUENCE [LARGE SCALE GENOMIC DNA]</scope>
</reference>
<name>A0A0G1KUV4_9BACT</name>
<comment type="subunit">
    <text evidence="2">Homodimer.</text>
</comment>
<dbReference type="PANTHER" id="PTHR11839">
    <property type="entry name" value="UDP/ADP-SUGAR PYROPHOSPHATASE"/>
    <property type="match status" value="1"/>
</dbReference>
<keyword evidence="3" id="KW-0378">Hydrolase</keyword>
<feature type="short sequence motif" description="Nudix box" evidence="5">
    <location>
        <begin position="89"/>
        <end position="111"/>
    </location>
</feature>
<dbReference type="Proteomes" id="UP000034006">
    <property type="component" value="Unassembled WGS sequence"/>
</dbReference>
<feature type="binding site" evidence="4">
    <location>
        <position position="88"/>
    </location>
    <ligand>
        <name>Mg(2+)</name>
        <dbReference type="ChEBI" id="CHEBI:18420"/>
        <label>1</label>
    </ligand>
</feature>
<dbReference type="Gene3D" id="3.90.79.10">
    <property type="entry name" value="Nucleoside Triphosphate Pyrophosphohydrolase"/>
    <property type="match status" value="1"/>
</dbReference>
<evidence type="ECO:0000256" key="1">
    <source>
        <dbReference type="ARBA" id="ARBA00001946"/>
    </source>
</evidence>
<gene>
    <name evidence="7" type="ORF">UW44_C0009G0033</name>
</gene>
<evidence type="ECO:0000313" key="7">
    <source>
        <dbReference type="EMBL" id="KKT51669.1"/>
    </source>
</evidence>
<dbReference type="PROSITE" id="PS00893">
    <property type="entry name" value="NUDIX_BOX"/>
    <property type="match status" value="1"/>
</dbReference>
<comment type="caution">
    <text evidence="7">The sequence shown here is derived from an EMBL/GenBank/DDBJ whole genome shotgun (WGS) entry which is preliminary data.</text>
</comment>
<dbReference type="GO" id="GO:0006753">
    <property type="term" value="P:nucleoside phosphate metabolic process"/>
    <property type="evidence" value="ECO:0007669"/>
    <property type="project" value="TreeGrafter"/>
</dbReference>